<dbReference type="PANTHER" id="PTHR31302">
    <property type="entry name" value="TRANSMEMBRANE PROTEIN WITH METALLOPHOSPHOESTERASE DOMAIN-RELATED"/>
    <property type="match status" value="1"/>
</dbReference>
<evidence type="ECO:0000256" key="1">
    <source>
        <dbReference type="ARBA" id="ARBA00022723"/>
    </source>
</evidence>
<evidence type="ECO:0000259" key="3">
    <source>
        <dbReference type="Pfam" id="PF00149"/>
    </source>
</evidence>
<keyword evidence="1" id="KW-0479">Metal-binding</keyword>
<name>A0A1I3TDL9_9RHOB</name>
<dbReference type="InterPro" id="IPR051158">
    <property type="entry name" value="Metallophosphoesterase_sf"/>
</dbReference>
<dbReference type="AlphaFoldDB" id="A0A1I3TDL9"/>
<dbReference type="InterPro" id="IPR029052">
    <property type="entry name" value="Metallo-depent_PP-like"/>
</dbReference>
<evidence type="ECO:0000313" key="4">
    <source>
        <dbReference type="EMBL" id="SFJ69035.1"/>
    </source>
</evidence>
<gene>
    <name evidence="4" type="ORF">SAMN04488138_10877</name>
</gene>
<dbReference type="Proteomes" id="UP000183299">
    <property type="component" value="Unassembled WGS sequence"/>
</dbReference>
<dbReference type="PANTHER" id="PTHR31302:SF31">
    <property type="entry name" value="PHOSPHODIESTERASE YAEI"/>
    <property type="match status" value="1"/>
</dbReference>
<keyword evidence="5" id="KW-1185">Reference proteome</keyword>
<evidence type="ECO:0000313" key="5">
    <source>
        <dbReference type="Proteomes" id="UP000183299"/>
    </source>
</evidence>
<dbReference type="Pfam" id="PF00149">
    <property type="entry name" value="Metallophos"/>
    <property type="match status" value="1"/>
</dbReference>
<dbReference type="GO" id="GO:0008758">
    <property type="term" value="F:UDP-2,3-diacylglucosamine hydrolase activity"/>
    <property type="evidence" value="ECO:0007669"/>
    <property type="project" value="TreeGrafter"/>
</dbReference>
<sequence length="293" mass="32424">MGYLISIGLGALLLALFYAFWIEPAWRLRVKRYEVRHPEWGNRPPLKIVIISDLHAGAPQIPLSRVRRIVRKANALSPELAVVLGDFYAAHRFTWGKMSKHDIIGALKPFKGKYGTFSVLGNHDWWQDMEAAKAHTPCEAQIALRDHDMPLLDNEAEKIELDGGQAVWIVGLADQRPLDEGPEGEGFDDLEQAMRHVTDDAPCVLLAHEPDLFPHVPANCILTLSGHTHGGQIRIGNRSPVIMAAENEVFSYGRYEADGRVMIVSGGIGCSELPVRFNMPPEITVVTLCGPAT</sequence>
<evidence type="ECO:0000256" key="2">
    <source>
        <dbReference type="ARBA" id="ARBA00022801"/>
    </source>
</evidence>
<dbReference type="InterPro" id="IPR004843">
    <property type="entry name" value="Calcineurin-like_PHP"/>
</dbReference>
<dbReference type="GO" id="GO:0046872">
    <property type="term" value="F:metal ion binding"/>
    <property type="evidence" value="ECO:0007669"/>
    <property type="project" value="UniProtKB-KW"/>
</dbReference>
<dbReference type="GO" id="GO:0009245">
    <property type="term" value="P:lipid A biosynthetic process"/>
    <property type="evidence" value="ECO:0007669"/>
    <property type="project" value="TreeGrafter"/>
</dbReference>
<dbReference type="GO" id="GO:0016020">
    <property type="term" value="C:membrane"/>
    <property type="evidence" value="ECO:0007669"/>
    <property type="project" value="GOC"/>
</dbReference>
<organism evidence="4 5">
    <name type="scientific">Celeribacter halophilus</name>
    <dbReference type="NCBI Taxonomy" id="576117"/>
    <lineage>
        <taxon>Bacteria</taxon>
        <taxon>Pseudomonadati</taxon>
        <taxon>Pseudomonadota</taxon>
        <taxon>Alphaproteobacteria</taxon>
        <taxon>Rhodobacterales</taxon>
        <taxon>Roseobacteraceae</taxon>
        <taxon>Celeribacter</taxon>
    </lineage>
</organism>
<dbReference type="STRING" id="576117.SAMN04488138_10877"/>
<reference evidence="4 5" key="1">
    <citation type="submission" date="2016-10" db="EMBL/GenBank/DDBJ databases">
        <authorList>
            <person name="de Groot N.N."/>
        </authorList>
    </citation>
    <scope>NUCLEOTIDE SEQUENCE [LARGE SCALE GENOMIC DNA]</scope>
    <source>
        <strain evidence="4 5">CGMCC 1.8891</strain>
    </source>
</reference>
<dbReference type="EMBL" id="FORY01000008">
    <property type="protein sequence ID" value="SFJ69035.1"/>
    <property type="molecule type" value="Genomic_DNA"/>
</dbReference>
<protein>
    <recommendedName>
        <fullName evidence="3">Calcineurin-like phosphoesterase domain-containing protein</fullName>
    </recommendedName>
</protein>
<dbReference type="SUPFAM" id="SSF56300">
    <property type="entry name" value="Metallo-dependent phosphatases"/>
    <property type="match status" value="1"/>
</dbReference>
<dbReference type="OrthoDB" id="9780884at2"/>
<proteinExistence type="predicted"/>
<keyword evidence="2" id="KW-0378">Hydrolase</keyword>
<feature type="domain" description="Calcineurin-like phosphoesterase" evidence="3">
    <location>
        <begin position="46"/>
        <end position="229"/>
    </location>
</feature>
<accession>A0A1I3TDL9</accession>
<dbReference type="Gene3D" id="3.60.21.10">
    <property type="match status" value="1"/>
</dbReference>